<evidence type="ECO:0000313" key="3">
    <source>
        <dbReference type="Proteomes" id="UP000006854"/>
    </source>
</evidence>
<organism evidence="2 3">
    <name type="scientific">Streptomyces venezuelae (strain ATCC 10712 / CBS 650.69 / DSM 40230 / JCM 4526 / NBRC 13096 / PD 04745)</name>
    <dbReference type="NCBI Taxonomy" id="953739"/>
    <lineage>
        <taxon>Bacteria</taxon>
        <taxon>Bacillati</taxon>
        <taxon>Actinomycetota</taxon>
        <taxon>Actinomycetes</taxon>
        <taxon>Kitasatosporales</taxon>
        <taxon>Streptomycetaceae</taxon>
        <taxon>Streptomyces</taxon>
    </lineage>
</organism>
<name>F2R5W1_STRVP</name>
<evidence type="ECO:0000313" key="2">
    <source>
        <dbReference type="EMBL" id="CCA53622.1"/>
    </source>
</evidence>
<dbReference type="Proteomes" id="UP000006854">
    <property type="component" value="Chromosome"/>
</dbReference>
<reference evidence="2 3" key="1">
    <citation type="journal article" date="2011" name="BMC Genomics">
        <title>Genome-wide analysis of the role of GlnR in Streptomyces venezuelae provides new insights into global nitrogen regulation in actinomycetes.</title>
        <authorList>
            <person name="Pullan S.T."/>
            <person name="Bibb M.J."/>
            <person name="Merrick M."/>
        </authorList>
    </citation>
    <scope>NUCLEOTIDE SEQUENCE [LARGE SCALE GENOMIC DNA]</scope>
    <source>
        <strain evidence="3">ATCC 10712 / CBS 650.69 / DSM 40230 / JCM 4526 / NBRC 13096 / PD 04745</strain>
    </source>
</reference>
<sequence length="176" mass="17377">MPEPEGVSGARFAGELAVVDPPGDRTDELSVTGADSGPDDSVEGEVSVDGGVSDGDVSVDGEDGGGEDVGGEVVDAEGESVTGHGDGVTPPLGVGVSVPVTVTHGTGEEGETDVEAEVEGDFDGVLVGGGGGGVGLSCRPWSPCCRANQLSSLGSYTTKTFTTVTEGATTTTWFEL</sequence>
<evidence type="ECO:0000256" key="1">
    <source>
        <dbReference type="SAM" id="MobiDB-lite"/>
    </source>
</evidence>
<accession>F2R5W1</accession>
<feature type="compositionally biased region" description="Acidic residues" evidence="1">
    <location>
        <begin position="57"/>
        <end position="78"/>
    </location>
</feature>
<gene>
    <name evidence="2" type="ordered locus">SVEN_0335</name>
</gene>
<protein>
    <submittedName>
        <fullName evidence="2">Uncharacterized protein</fullName>
    </submittedName>
</protein>
<dbReference type="HOGENOM" id="CLU_1524352_0_0_11"/>
<keyword evidence="3" id="KW-1185">Reference proteome</keyword>
<dbReference type="AlphaFoldDB" id="F2R5W1"/>
<proteinExistence type="predicted"/>
<dbReference type="KEGG" id="sve:SVEN_0335"/>
<feature type="region of interest" description="Disordered" evidence="1">
    <location>
        <begin position="1"/>
        <end position="94"/>
    </location>
</feature>
<dbReference type="STRING" id="953739.SVEN_0335"/>
<feature type="compositionally biased region" description="Low complexity" evidence="1">
    <location>
        <begin position="44"/>
        <end position="56"/>
    </location>
</feature>
<dbReference type="EMBL" id="FR845719">
    <property type="protein sequence ID" value="CCA53622.1"/>
    <property type="molecule type" value="Genomic_DNA"/>
</dbReference>